<evidence type="ECO:0000259" key="6">
    <source>
        <dbReference type="PROSITE" id="PS51443"/>
    </source>
</evidence>
<evidence type="ECO:0000313" key="7">
    <source>
        <dbReference type="EMBL" id="CAE2207281.1"/>
    </source>
</evidence>
<keyword evidence="4" id="KW-0479">Metal-binding</keyword>
<feature type="domain" description="Peptidase C83" evidence="6">
    <location>
        <begin position="22"/>
        <end position="251"/>
    </location>
</feature>
<proteinExistence type="predicted"/>
<keyword evidence="3" id="KW-0808">Transferase</keyword>
<keyword evidence="2" id="KW-0104">Cadmium</keyword>
<dbReference type="InterPro" id="IPR038156">
    <property type="entry name" value="PCS_N_sf"/>
</dbReference>
<protein>
    <recommendedName>
        <fullName evidence="1">glutathione gamma-glutamylcysteinyltransferase</fullName>
        <ecNumber evidence="1">2.3.2.15</ecNumber>
    </recommendedName>
</protein>
<accession>A0A7S4M8L1</accession>
<gene>
    <name evidence="7" type="ORF">CPOL0286_LOCUS5681</name>
</gene>
<dbReference type="GO" id="GO:0046938">
    <property type="term" value="P:phytochelatin biosynthetic process"/>
    <property type="evidence" value="ECO:0007669"/>
    <property type="project" value="InterPro"/>
</dbReference>
<feature type="region of interest" description="Disordered" evidence="5">
    <location>
        <begin position="1"/>
        <end position="32"/>
    </location>
</feature>
<evidence type="ECO:0000256" key="4">
    <source>
        <dbReference type="ARBA" id="ARBA00022723"/>
    </source>
</evidence>
<dbReference type="InterPro" id="IPR038765">
    <property type="entry name" value="Papain-like_cys_pep_sf"/>
</dbReference>
<reference evidence="7" key="1">
    <citation type="submission" date="2021-01" db="EMBL/GenBank/DDBJ databases">
        <authorList>
            <person name="Corre E."/>
            <person name="Pelletier E."/>
            <person name="Niang G."/>
            <person name="Scheremetjew M."/>
            <person name="Finn R."/>
            <person name="Kale V."/>
            <person name="Holt S."/>
            <person name="Cochrane G."/>
            <person name="Meng A."/>
            <person name="Brown T."/>
            <person name="Cohen L."/>
        </authorList>
    </citation>
    <scope>NUCLEOTIDE SEQUENCE</scope>
    <source>
        <strain evidence="7">UIO037</strain>
    </source>
</reference>
<dbReference type="FunFam" id="3.90.70.30:FF:000001">
    <property type="entry name" value="Glutathione gamma-glutamylcysteinyltransferase 1"/>
    <property type="match status" value="1"/>
</dbReference>
<evidence type="ECO:0000256" key="2">
    <source>
        <dbReference type="ARBA" id="ARBA00022539"/>
    </source>
</evidence>
<dbReference type="Pfam" id="PF05023">
    <property type="entry name" value="Phytochelatin"/>
    <property type="match status" value="1"/>
</dbReference>
<evidence type="ECO:0000256" key="3">
    <source>
        <dbReference type="ARBA" id="ARBA00022679"/>
    </source>
</evidence>
<dbReference type="GO" id="GO:0010038">
    <property type="term" value="P:response to metal ion"/>
    <property type="evidence" value="ECO:0007669"/>
    <property type="project" value="InterPro"/>
</dbReference>
<dbReference type="Gene3D" id="3.90.70.30">
    <property type="entry name" value="Phytochelatin synthase, N-terminal domain"/>
    <property type="match status" value="1"/>
</dbReference>
<dbReference type="PANTHER" id="PTHR33447">
    <property type="entry name" value="GLUTATHIONE GAMMA-GLUTAMYLCYSTEINYLTRANSFERASE"/>
    <property type="match status" value="1"/>
</dbReference>
<dbReference type="EC" id="2.3.2.15" evidence="1"/>
<dbReference type="InterPro" id="IPR040409">
    <property type="entry name" value="PCS-like"/>
</dbReference>
<dbReference type="GO" id="GO:0016756">
    <property type="term" value="F:glutathione gamma-glutamylcysteinyltransferase activity"/>
    <property type="evidence" value="ECO:0007669"/>
    <property type="project" value="UniProtKB-EC"/>
</dbReference>
<dbReference type="EMBL" id="HBKO01012742">
    <property type="protein sequence ID" value="CAE2207281.1"/>
    <property type="molecule type" value="Transcribed_RNA"/>
</dbReference>
<evidence type="ECO:0000256" key="5">
    <source>
        <dbReference type="SAM" id="MobiDB-lite"/>
    </source>
</evidence>
<name>A0A7S4M8L1_9EUKA</name>
<dbReference type="PROSITE" id="PS51443">
    <property type="entry name" value="PCS"/>
    <property type="match status" value="1"/>
</dbReference>
<dbReference type="InterPro" id="IPR007719">
    <property type="entry name" value="PCS_N"/>
</dbReference>
<sequence>MRANHGLTSGAGCSEPHASSVPPERSIHTRPLPDGLVALSSKQGRRRFSESLSSGSAEAYFPLAEQFVTQSEVTFCGLASLTMCMNALRVDPMRIWKDRAGPGWRWWADEMFATSCSDSIELMKQEGIDMDQFHLMALANGAQAEMRRTSDDEGGDVGAFRQRLLESAQMDEQAFVVVSFDRAALGQTGGGHFSPIGGYHAPSDSVLVLDVARFKYPPYWVPVAELWEACAVVDPSTGRARGWFTLEAWTSARDDDASAVARS</sequence>
<dbReference type="SUPFAM" id="SSF54001">
    <property type="entry name" value="Cysteine proteinases"/>
    <property type="match status" value="1"/>
</dbReference>
<dbReference type="AlphaFoldDB" id="A0A7S4M8L1"/>
<organism evidence="7">
    <name type="scientific">Prymnesium polylepis</name>
    <dbReference type="NCBI Taxonomy" id="72548"/>
    <lineage>
        <taxon>Eukaryota</taxon>
        <taxon>Haptista</taxon>
        <taxon>Haptophyta</taxon>
        <taxon>Prymnesiophyceae</taxon>
        <taxon>Prymnesiales</taxon>
        <taxon>Prymnesiaceae</taxon>
        <taxon>Prymnesium</taxon>
    </lineage>
</organism>
<dbReference type="GO" id="GO:0046872">
    <property type="term" value="F:metal ion binding"/>
    <property type="evidence" value="ECO:0007669"/>
    <property type="project" value="UniProtKB-KW"/>
</dbReference>
<evidence type="ECO:0000256" key="1">
    <source>
        <dbReference type="ARBA" id="ARBA00012468"/>
    </source>
</evidence>